<feature type="region of interest" description="Disordered" evidence="1">
    <location>
        <begin position="104"/>
        <end position="125"/>
    </location>
</feature>
<feature type="region of interest" description="Disordered" evidence="1">
    <location>
        <begin position="188"/>
        <end position="222"/>
    </location>
</feature>
<gene>
    <name evidence="2" type="ORF">AC579_8715</name>
</gene>
<organism evidence="2 3">
    <name type="scientific">Pseudocercospora musae</name>
    <dbReference type="NCBI Taxonomy" id="113226"/>
    <lineage>
        <taxon>Eukaryota</taxon>
        <taxon>Fungi</taxon>
        <taxon>Dikarya</taxon>
        <taxon>Ascomycota</taxon>
        <taxon>Pezizomycotina</taxon>
        <taxon>Dothideomycetes</taxon>
        <taxon>Dothideomycetidae</taxon>
        <taxon>Mycosphaerellales</taxon>
        <taxon>Mycosphaerellaceae</taxon>
        <taxon>Pseudocercospora</taxon>
    </lineage>
</organism>
<dbReference type="Proteomes" id="UP000073492">
    <property type="component" value="Unassembled WGS sequence"/>
</dbReference>
<dbReference type="OrthoDB" id="342024at2759"/>
<keyword evidence="3" id="KW-1185">Reference proteome</keyword>
<dbReference type="EMBL" id="LFZO01000001">
    <property type="protein sequence ID" value="KXT18950.1"/>
    <property type="molecule type" value="Genomic_DNA"/>
</dbReference>
<reference evidence="2 3" key="1">
    <citation type="submission" date="2015-07" db="EMBL/GenBank/DDBJ databases">
        <title>Comparative genomics of the Sigatoka disease complex on banana suggests a link between parallel evolutionary changes in Pseudocercospora fijiensis and Pseudocercospora eumusae and increased virulence on the banana host.</title>
        <authorList>
            <person name="Chang T.-C."/>
            <person name="Salvucci A."/>
            <person name="Crous P.W."/>
            <person name="Stergiopoulos I."/>
        </authorList>
    </citation>
    <scope>NUCLEOTIDE SEQUENCE [LARGE SCALE GENOMIC DNA]</scope>
    <source>
        <strain evidence="2 3">CBS 116634</strain>
    </source>
</reference>
<proteinExistence type="predicted"/>
<name>A0A139IWB3_9PEZI</name>
<dbReference type="AlphaFoldDB" id="A0A139IWB3"/>
<comment type="caution">
    <text evidence="2">The sequence shown here is derived from an EMBL/GenBank/DDBJ whole genome shotgun (WGS) entry which is preliminary data.</text>
</comment>
<evidence type="ECO:0000256" key="1">
    <source>
        <dbReference type="SAM" id="MobiDB-lite"/>
    </source>
</evidence>
<evidence type="ECO:0000313" key="2">
    <source>
        <dbReference type="EMBL" id="KXT18950.1"/>
    </source>
</evidence>
<evidence type="ECO:0000313" key="3">
    <source>
        <dbReference type="Proteomes" id="UP000073492"/>
    </source>
</evidence>
<accession>A0A139IWB3</accession>
<feature type="region of interest" description="Disordered" evidence="1">
    <location>
        <begin position="1"/>
        <end position="26"/>
    </location>
</feature>
<protein>
    <submittedName>
        <fullName evidence="2">Uncharacterized protein</fullName>
    </submittedName>
</protein>
<sequence>MSIDNAPTAGAPTPPQEEQPNGAYASYVPHDLKYDADFEDALMQPVLNGRLKEDGIRVIPEGSADTPVEGVSVRAQDISIESLPSISEEELPLPLDDPRRKFASPVPGIKLTHPGGYLEGGPGLDPEMDTFAEDFFDRNRHVNTSEDMRAAIQREIDENKELLQERLRARQEAKEKNERIEKELKLMQEEHEMERKVNKRMAESRKAKKEAKERRRAEREGG</sequence>